<comment type="caution">
    <text evidence="2">The sequence shown here is derived from an EMBL/GenBank/DDBJ whole genome shotgun (WGS) entry which is preliminary data.</text>
</comment>
<accession>J3CDC7</accession>
<evidence type="ECO:0000313" key="2">
    <source>
        <dbReference type="EMBL" id="EJL69176.1"/>
    </source>
</evidence>
<reference evidence="2 3" key="1">
    <citation type="journal article" date="2012" name="J. Bacteriol.">
        <title>Twenty-one genome sequences from Pseudomonas species and 19 genome sequences from diverse bacteria isolated from the rhizosphere and endosphere of Populus deltoides.</title>
        <authorList>
            <person name="Brown S.D."/>
            <person name="Utturkar S.M."/>
            <person name="Klingeman D.M."/>
            <person name="Johnson C.M."/>
            <person name="Martin S.L."/>
            <person name="Land M.L."/>
            <person name="Lu T.Y."/>
            <person name="Schadt C.W."/>
            <person name="Doktycz M.J."/>
            <person name="Pelletier D.A."/>
        </authorList>
    </citation>
    <scope>NUCLEOTIDE SEQUENCE [LARGE SCALE GENOMIC DNA]</scope>
    <source>
        <strain evidence="2 3">CF314</strain>
    </source>
</reference>
<feature type="transmembrane region" description="Helical" evidence="1">
    <location>
        <begin position="108"/>
        <end position="128"/>
    </location>
</feature>
<evidence type="ECO:0000313" key="3">
    <source>
        <dbReference type="Proteomes" id="UP000007509"/>
    </source>
</evidence>
<keyword evidence="1" id="KW-1133">Transmembrane helix</keyword>
<keyword evidence="3" id="KW-1185">Reference proteome</keyword>
<evidence type="ECO:0000256" key="1">
    <source>
        <dbReference type="SAM" id="Phobius"/>
    </source>
</evidence>
<feature type="transmembrane region" description="Helical" evidence="1">
    <location>
        <begin position="5"/>
        <end position="22"/>
    </location>
</feature>
<feature type="transmembrane region" description="Helical" evidence="1">
    <location>
        <begin position="85"/>
        <end position="102"/>
    </location>
</feature>
<feature type="transmembrane region" description="Helical" evidence="1">
    <location>
        <begin position="51"/>
        <end position="73"/>
    </location>
</feature>
<proteinExistence type="predicted"/>
<dbReference type="PATRIC" id="fig|1144316.3.peg.3389"/>
<name>J3CDC7_9FLAO</name>
<keyword evidence="1" id="KW-0812">Transmembrane</keyword>
<gene>
    <name evidence="2" type="ORF">PMI13_03371</name>
</gene>
<keyword evidence="1" id="KW-0472">Membrane</keyword>
<dbReference type="OrthoDB" id="893761at2"/>
<dbReference type="AlphaFoldDB" id="J3CDC7"/>
<organism evidence="2 3">
    <name type="scientific">Chryseobacterium populi</name>
    <dbReference type="NCBI Taxonomy" id="1144316"/>
    <lineage>
        <taxon>Bacteria</taxon>
        <taxon>Pseudomonadati</taxon>
        <taxon>Bacteroidota</taxon>
        <taxon>Flavobacteriia</taxon>
        <taxon>Flavobacteriales</taxon>
        <taxon>Weeksellaceae</taxon>
        <taxon>Chryseobacterium group</taxon>
        <taxon>Chryseobacterium</taxon>
    </lineage>
</organism>
<sequence>MIRRILAVVGGIITGSLAIWLMETLGHYLYPLPKGIGPNNMAEFKEYVSNLPFPALLLVIVGYALGAVVSGFISTKIGKDGKNRYALICGVFFLLATIYNMVVLPTPIWFWILGIVVWILVLVGYRLALNKKTI</sequence>
<dbReference type="RefSeq" id="WP_007845761.1">
    <property type="nucleotide sequence ID" value="NZ_AKJY01000077.1"/>
</dbReference>
<dbReference type="EMBL" id="AKJY01000077">
    <property type="protein sequence ID" value="EJL69176.1"/>
    <property type="molecule type" value="Genomic_DNA"/>
</dbReference>
<protein>
    <submittedName>
        <fullName evidence="2">Uncharacterized protein</fullName>
    </submittedName>
</protein>
<dbReference type="Proteomes" id="UP000007509">
    <property type="component" value="Unassembled WGS sequence"/>
</dbReference>